<dbReference type="GO" id="GO:0003824">
    <property type="term" value="F:catalytic activity"/>
    <property type="evidence" value="ECO:0007669"/>
    <property type="project" value="InterPro"/>
</dbReference>
<protein>
    <submittedName>
        <fullName evidence="1">Uncharacterized protein</fullName>
    </submittedName>
</protein>
<dbReference type="Proteomes" id="UP001145087">
    <property type="component" value="Unassembled WGS sequence"/>
</dbReference>
<accession>A0A9X3J975</accession>
<organism evidence="1 2">
    <name type="scientific">Draconibacterium aestuarii</name>
    <dbReference type="NCBI Taxonomy" id="2998507"/>
    <lineage>
        <taxon>Bacteria</taxon>
        <taxon>Pseudomonadati</taxon>
        <taxon>Bacteroidota</taxon>
        <taxon>Bacteroidia</taxon>
        <taxon>Marinilabiliales</taxon>
        <taxon>Prolixibacteraceae</taxon>
        <taxon>Draconibacterium</taxon>
    </lineage>
</organism>
<keyword evidence="2" id="KW-1185">Reference proteome</keyword>
<evidence type="ECO:0000313" key="1">
    <source>
        <dbReference type="EMBL" id="MCY1723286.1"/>
    </source>
</evidence>
<gene>
    <name evidence="1" type="ORF">OU798_23250</name>
</gene>
<dbReference type="SUPFAM" id="SSF74650">
    <property type="entry name" value="Galactose mutarotase-like"/>
    <property type="match status" value="1"/>
</dbReference>
<comment type="caution">
    <text evidence="1">The sequence shown here is derived from an EMBL/GenBank/DDBJ whole genome shotgun (WGS) entry which is preliminary data.</text>
</comment>
<dbReference type="RefSeq" id="WP_343335612.1">
    <property type="nucleotide sequence ID" value="NZ_JAPOHD010000068.1"/>
</dbReference>
<dbReference type="AlphaFoldDB" id="A0A9X3J975"/>
<sequence>MKNMIKLTVIFFCFITCISHLEAKEKQNSFKISEIELGYPVPAIPYYHLKAKLELEEASIIEVEASINGETMRFVNLYRGDVVEDESKPAMIHRPPSGYALSQDNTRYKTPLIIGWMKWQPGEKYEIRITLRLKESAKSSEDDKFVSADATVTAPEGVKVFDPAWKNYKSVVVSETVGIDREKEPVEVLLPFYPDEANDLKREIRVVSVNPDNFNLTEVPYQVFDIQKYTTEDDLAPVEEGQPKRHIPLWMPTVTCKLAFLADVPAKSSQVYLIYYNNEKAMAKTWQTDLRVQGELPGLTIDNKYFNAVLHPNSGHLDQITLKTKQNNPLFHRMETNGAIHWNPGIYVPPRAWTHTADWKHDQNMHSITGPILATSEVWGNLREMPEVDASVRYDFYPGVPYFISTSNMRINETVQTIALRNAEIVFKRELMTHAAWYDVIRDKVITYNVANMADLTDLKMEADVPWITFYNEETGIGFAGMQLEYANASLESRSRLLNPYFYITAGPWIYWSRALSLSFLASNMQQVIPATKGSMFMEKWAYLVYETDGGVPYQKVLDWKERLTNPLRIQLVEEVDERVSKSLIEIYMDEGKSGWEERETGKH</sequence>
<dbReference type="InterPro" id="IPR011013">
    <property type="entry name" value="Gal_mutarotase_sf_dom"/>
</dbReference>
<name>A0A9X3J975_9BACT</name>
<dbReference type="GO" id="GO:0030246">
    <property type="term" value="F:carbohydrate binding"/>
    <property type="evidence" value="ECO:0007669"/>
    <property type="project" value="InterPro"/>
</dbReference>
<dbReference type="EMBL" id="JAPOHD010000068">
    <property type="protein sequence ID" value="MCY1723286.1"/>
    <property type="molecule type" value="Genomic_DNA"/>
</dbReference>
<evidence type="ECO:0000313" key="2">
    <source>
        <dbReference type="Proteomes" id="UP001145087"/>
    </source>
</evidence>
<dbReference type="GO" id="GO:0005975">
    <property type="term" value="P:carbohydrate metabolic process"/>
    <property type="evidence" value="ECO:0007669"/>
    <property type="project" value="InterPro"/>
</dbReference>
<proteinExistence type="predicted"/>
<reference evidence="1" key="1">
    <citation type="submission" date="2022-11" db="EMBL/GenBank/DDBJ databases">
        <title>Marilongibacter aestuarii gen. nov., sp. nov., isolated from tidal flat sediment.</title>
        <authorList>
            <person name="Jiayan W."/>
        </authorList>
    </citation>
    <scope>NUCLEOTIDE SEQUENCE</scope>
    <source>
        <strain evidence="1">Z1-6</strain>
    </source>
</reference>